<protein>
    <submittedName>
        <fullName evidence="2">Uncharacterized protein</fullName>
    </submittedName>
</protein>
<sequence>MTRGDRGRGKGDRGRGSSGRRGRPKKRMGIALDLRQVDTPPTQGTATLPPPVIPKTSLSKGLPAMRMIPTLGSRVQSSNTPGTRGHTQTTSAPTSSQP</sequence>
<feature type="compositionally biased region" description="Low complexity" evidence="1">
    <location>
        <begin position="87"/>
        <end position="98"/>
    </location>
</feature>
<evidence type="ECO:0000313" key="3">
    <source>
        <dbReference type="Proteomes" id="UP001341840"/>
    </source>
</evidence>
<feature type="compositionally biased region" description="Basic and acidic residues" evidence="1">
    <location>
        <begin position="1"/>
        <end position="15"/>
    </location>
</feature>
<dbReference type="EMBL" id="JASCZI010272858">
    <property type="protein sequence ID" value="MED6223677.1"/>
    <property type="molecule type" value="Genomic_DNA"/>
</dbReference>
<organism evidence="2 3">
    <name type="scientific">Stylosanthes scabra</name>
    <dbReference type="NCBI Taxonomy" id="79078"/>
    <lineage>
        <taxon>Eukaryota</taxon>
        <taxon>Viridiplantae</taxon>
        <taxon>Streptophyta</taxon>
        <taxon>Embryophyta</taxon>
        <taxon>Tracheophyta</taxon>
        <taxon>Spermatophyta</taxon>
        <taxon>Magnoliopsida</taxon>
        <taxon>eudicotyledons</taxon>
        <taxon>Gunneridae</taxon>
        <taxon>Pentapetalae</taxon>
        <taxon>rosids</taxon>
        <taxon>fabids</taxon>
        <taxon>Fabales</taxon>
        <taxon>Fabaceae</taxon>
        <taxon>Papilionoideae</taxon>
        <taxon>50 kb inversion clade</taxon>
        <taxon>dalbergioids sensu lato</taxon>
        <taxon>Dalbergieae</taxon>
        <taxon>Pterocarpus clade</taxon>
        <taxon>Stylosanthes</taxon>
    </lineage>
</organism>
<feature type="compositionally biased region" description="Basic residues" evidence="1">
    <location>
        <begin position="18"/>
        <end position="28"/>
    </location>
</feature>
<evidence type="ECO:0000256" key="1">
    <source>
        <dbReference type="SAM" id="MobiDB-lite"/>
    </source>
</evidence>
<feature type="non-terminal residue" evidence="2">
    <location>
        <position position="98"/>
    </location>
</feature>
<reference evidence="2 3" key="1">
    <citation type="journal article" date="2023" name="Plants (Basel)">
        <title>Bridging the Gap: Combining Genomics and Transcriptomics Approaches to Understand Stylosanthes scabra, an Orphan Legume from the Brazilian Caatinga.</title>
        <authorList>
            <person name="Ferreira-Neto J.R.C."/>
            <person name="da Silva M.D."/>
            <person name="Binneck E."/>
            <person name="de Melo N.F."/>
            <person name="da Silva R.H."/>
            <person name="de Melo A.L.T.M."/>
            <person name="Pandolfi V."/>
            <person name="Bustamante F.O."/>
            <person name="Brasileiro-Vidal A.C."/>
            <person name="Benko-Iseppon A.M."/>
        </authorList>
    </citation>
    <scope>NUCLEOTIDE SEQUENCE [LARGE SCALE GENOMIC DNA]</scope>
    <source>
        <tissue evidence="2">Leaves</tissue>
    </source>
</reference>
<proteinExistence type="predicted"/>
<name>A0ABU6ZNY4_9FABA</name>
<evidence type="ECO:0000313" key="2">
    <source>
        <dbReference type="EMBL" id="MED6223677.1"/>
    </source>
</evidence>
<keyword evidence="3" id="KW-1185">Reference proteome</keyword>
<feature type="compositionally biased region" description="Polar residues" evidence="1">
    <location>
        <begin position="73"/>
        <end position="86"/>
    </location>
</feature>
<comment type="caution">
    <text evidence="2">The sequence shown here is derived from an EMBL/GenBank/DDBJ whole genome shotgun (WGS) entry which is preliminary data.</text>
</comment>
<gene>
    <name evidence="2" type="ORF">PIB30_076354</name>
</gene>
<feature type="region of interest" description="Disordered" evidence="1">
    <location>
        <begin position="1"/>
        <end position="98"/>
    </location>
</feature>
<accession>A0ABU6ZNY4</accession>
<dbReference type="Proteomes" id="UP001341840">
    <property type="component" value="Unassembled WGS sequence"/>
</dbReference>